<protein>
    <recommendedName>
        <fullName evidence="2">Glycosyl transferase family 1 domain-containing protein</fullName>
    </recommendedName>
</protein>
<sequence length="418" mass="46499">MPVGLSRLEVNALRGSLQLDADSVGYCVFDRYRRQFAEVSRDEVQGWVEKFGVSQFKGGDKPSGAAKRRSPLGRLSRAVERNCRVAARVSWGNAVGLFGGGTNLPPWTAGDVFALTGSTWDRLSERVLGQIVFDYGLQLAVVVSDMIPVLYPHQFHSQQVVAAFERFIEFVARNSALTLCISQSTKNDFDGFARRLGVTPRHSDVIYLGADPPPEAALLPAGLPAELETQPFVVSVSSIQVRKNHQLLYQLWRRFAEEGRTGVPRLVIVGAKGWLANDLVYQIERDPLVKDSIVILNHADDRQLQWLYANCQYTLYPSLYEGWGLPIVEGLMHGKACLASQTSSMPEASQGLAVHLDPLDFASWHRTIVQWSESPQLLADVSQRVQDRFQPRGWDDFGTEFCEKLQAIVKPASLSRAA</sequence>
<dbReference type="EMBL" id="PUHZ01000007">
    <property type="protein sequence ID" value="PQO46796.1"/>
    <property type="molecule type" value="Genomic_DNA"/>
</dbReference>
<dbReference type="Pfam" id="PF00534">
    <property type="entry name" value="Glycos_transf_1"/>
    <property type="match status" value="1"/>
</dbReference>
<gene>
    <name evidence="3" type="ORF">C5Y93_06485</name>
</gene>
<evidence type="ECO:0000259" key="2">
    <source>
        <dbReference type="Pfam" id="PF00534"/>
    </source>
</evidence>
<keyword evidence="1" id="KW-0808">Transferase</keyword>
<dbReference type="GO" id="GO:0016757">
    <property type="term" value="F:glycosyltransferase activity"/>
    <property type="evidence" value="ECO:0007669"/>
    <property type="project" value="InterPro"/>
</dbReference>
<evidence type="ECO:0000256" key="1">
    <source>
        <dbReference type="ARBA" id="ARBA00022679"/>
    </source>
</evidence>
<accession>A0A2S8GQT9</accession>
<dbReference type="Gene3D" id="3.40.50.2000">
    <property type="entry name" value="Glycogen Phosphorylase B"/>
    <property type="match status" value="1"/>
</dbReference>
<evidence type="ECO:0000313" key="3">
    <source>
        <dbReference type="EMBL" id="PQO46796.1"/>
    </source>
</evidence>
<comment type="caution">
    <text evidence="3">The sequence shown here is derived from an EMBL/GenBank/DDBJ whole genome shotgun (WGS) entry which is preliminary data.</text>
</comment>
<evidence type="ECO:0000313" key="4">
    <source>
        <dbReference type="Proteomes" id="UP000237819"/>
    </source>
</evidence>
<organism evidence="3 4">
    <name type="scientific">Blastopirellula marina</name>
    <dbReference type="NCBI Taxonomy" id="124"/>
    <lineage>
        <taxon>Bacteria</taxon>
        <taxon>Pseudomonadati</taxon>
        <taxon>Planctomycetota</taxon>
        <taxon>Planctomycetia</taxon>
        <taxon>Pirellulales</taxon>
        <taxon>Pirellulaceae</taxon>
        <taxon>Blastopirellula</taxon>
    </lineage>
</organism>
<dbReference type="AlphaFoldDB" id="A0A2S8GQT9"/>
<feature type="domain" description="Glycosyl transferase family 1" evidence="2">
    <location>
        <begin position="228"/>
        <end position="384"/>
    </location>
</feature>
<reference evidence="3 4" key="1">
    <citation type="submission" date="2018-02" db="EMBL/GenBank/DDBJ databases">
        <title>Comparative genomes isolates from brazilian mangrove.</title>
        <authorList>
            <person name="Araujo J.E."/>
            <person name="Taketani R.G."/>
            <person name="Silva M.C.P."/>
            <person name="Loureco M.V."/>
            <person name="Andreote F.D."/>
        </authorList>
    </citation>
    <scope>NUCLEOTIDE SEQUENCE [LARGE SCALE GENOMIC DNA]</scope>
    <source>
        <strain evidence="3 4">Nap-Phe MGV</strain>
    </source>
</reference>
<proteinExistence type="predicted"/>
<dbReference type="PANTHER" id="PTHR46401:SF2">
    <property type="entry name" value="GLYCOSYLTRANSFERASE WBBK-RELATED"/>
    <property type="match status" value="1"/>
</dbReference>
<dbReference type="InterPro" id="IPR001296">
    <property type="entry name" value="Glyco_trans_1"/>
</dbReference>
<dbReference type="Proteomes" id="UP000237819">
    <property type="component" value="Unassembled WGS sequence"/>
</dbReference>
<dbReference type="SUPFAM" id="SSF53756">
    <property type="entry name" value="UDP-Glycosyltransferase/glycogen phosphorylase"/>
    <property type="match status" value="1"/>
</dbReference>
<name>A0A2S8GQT9_9BACT</name>
<dbReference type="CDD" id="cd03809">
    <property type="entry name" value="GT4_MtfB-like"/>
    <property type="match status" value="1"/>
</dbReference>
<dbReference type="PANTHER" id="PTHR46401">
    <property type="entry name" value="GLYCOSYLTRANSFERASE WBBK-RELATED"/>
    <property type="match status" value="1"/>
</dbReference>